<keyword evidence="2" id="KW-1185">Reference proteome</keyword>
<dbReference type="Proteomes" id="UP000245629">
    <property type="component" value="Chromosome 1"/>
</dbReference>
<dbReference type="RefSeq" id="WP_109324149.1">
    <property type="nucleotide sequence ID" value="NZ_CP029352.1"/>
</dbReference>
<accession>A0A2S2CLH9</accession>
<name>A0A2S2CLH9_9PROT</name>
<dbReference type="KEGG" id="azz:DEW08_02310"/>
<protein>
    <submittedName>
        <fullName evidence="1">Uncharacterized protein</fullName>
    </submittedName>
</protein>
<evidence type="ECO:0000313" key="2">
    <source>
        <dbReference type="Proteomes" id="UP000245629"/>
    </source>
</evidence>
<dbReference type="AlphaFoldDB" id="A0A2S2CLH9"/>
<organism evidence="1 2">
    <name type="scientific">Azospirillum thermophilum</name>
    <dbReference type="NCBI Taxonomy" id="2202148"/>
    <lineage>
        <taxon>Bacteria</taxon>
        <taxon>Pseudomonadati</taxon>
        <taxon>Pseudomonadota</taxon>
        <taxon>Alphaproteobacteria</taxon>
        <taxon>Rhodospirillales</taxon>
        <taxon>Azospirillaceae</taxon>
        <taxon>Azospirillum</taxon>
    </lineage>
</organism>
<dbReference type="OrthoDB" id="8200145at2"/>
<proteinExistence type="predicted"/>
<sequence length="79" mass="8510">MLVATINEGLQQGAISLEVGADGLSRGDYRMYECRVGGFPTKVFVQCLGADELHFRVAVCPTKNAEQWLPCMGAGFEVG</sequence>
<reference evidence="2" key="1">
    <citation type="submission" date="2018-05" db="EMBL/GenBank/DDBJ databases">
        <title>Azospirillum thermophila sp. nov., a novel isolated from hot spring.</title>
        <authorList>
            <person name="Zhao Z."/>
        </authorList>
    </citation>
    <scope>NUCLEOTIDE SEQUENCE [LARGE SCALE GENOMIC DNA]</scope>
    <source>
        <strain evidence="2">CFH 70021</strain>
    </source>
</reference>
<dbReference type="EMBL" id="CP029352">
    <property type="protein sequence ID" value="AWK85167.1"/>
    <property type="molecule type" value="Genomic_DNA"/>
</dbReference>
<evidence type="ECO:0000313" key="1">
    <source>
        <dbReference type="EMBL" id="AWK85167.1"/>
    </source>
</evidence>
<gene>
    <name evidence="1" type="ORF">DEW08_02310</name>
</gene>